<name>A0A1M7K0Z7_9FLAO</name>
<proteinExistence type="predicted"/>
<dbReference type="EMBL" id="FRCL01000005">
    <property type="protein sequence ID" value="SHM58928.1"/>
    <property type="molecule type" value="Genomic_DNA"/>
</dbReference>
<gene>
    <name evidence="1" type="ORF">SAMN05216269_105148</name>
</gene>
<accession>A0A1M7K0Z7</accession>
<organism evidence="1 2">
    <name type="scientific">Flavobacterium xinjiangense</name>
    <dbReference type="NCBI Taxonomy" id="178356"/>
    <lineage>
        <taxon>Bacteria</taxon>
        <taxon>Pseudomonadati</taxon>
        <taxon>Bacteroidota</taxon>
        <taxon>Flavobacteriia</taxon>
        <taxon>Flavobacteriales</taxon>
        <taxon>Flavobacteriaceae</taxon>
        <taxon>Flavobacterium</taxon>
    </lineage>
</organism>
<evidence type="ECO:0000313" key="1">
    <source>
        <dbReference type="EMBL" id="SHM58928.1"/>
    </source>
</evidence>
<evidence type="ECO:0000313" key="2">
    <source>
        <dbReference type="Proteomes" id="UP000184092"/>
    </source>
</evidence>
<dbReference type="PANTHER" id="PTHR47199">
    <property type="entry name" value="PHOTOSYSTEM II STABILITY/ASSEMBLY FACTOR HCF136, CHLOROPLASTIC"/>
    <property type="match status" value="1"/>
</dbReference>
<dbReference type="PANTHER" id="PTHR47199:SF2">
    <property type="entry name" value="PHOTOSYSTEM II STABILITY_ASSEMBLY FACTOR HCF136, CHLOROPLASTIC"/>
    <property type="match status" value="1"/>
</dbReference>
<reference evidence="2" key="1">
    <citation type="submission" date="2016-11" db="EMBL/GenBank/DDBJ databases">
        <authorList>
            <person name="Varghese N."/>
            <person name="Submissions S."/>
        </authorList>
    </citation>
    <scope>NUCLEOTIDE SEQUENCE [LARGE SCALE GENOMIC DNA]</scope>
    <source>
        <strain evidence="2">CGMCC 1.2749</strain>
    </source>
</reference>
<dbReference type="OrthoDB" id="9813892at2"/>
<dbReference type="InterPro" id="IPR036278">
    <property type="entry name" value="Sialidase_sf"/>
</dbReference>
<dbReference type="STRING" id="178356.SAMN05216269_105148"/>
<sequence length="354" mass="39236">MKNFFLTVLAFSCLWSCKTINYGNKKSINATFESVEIDTLFQDKISIRAIAIDKNIVWYAADNSRFGFFDLEKNQKTESTIGTDKSKAEFRSIAQTTNNIFILNVSNPALLYKIPKDGSKAKLVYQENNENVFYDSMQFWNDSEGIAIGDPLTNCFNIITTRDGGNSWNKIVCDKLPQLSEGEAAFAASNTNIVIKGNRTWIVSGGKKARVFYSPNKGNSWEVFDTPIIQGKTMTGIFTADFYDSQNGFVAGGNYEFLNQNFGNKASSDDGGKTWNLRAENQGFGYASCAQYVPGGKGKALVVVGASGLYYSSDSGNTWKQLSKDSSLFTIRFIDNHTAIAAGKNKMVRIVFKK</sequence>
<dbReference type="InterPro" id="IPR015943">
    <property type="entry name" value="WD40/YVTN_repeat-like_dom_sf"/>
</dbReference>
<evidence type="ECO:0008006" key="3">
    <source>
        <dbReference type="Google" id="ProtNLM"/>
    </source>
</evidence>
<keyword evidence="2" id="KW-1185">Reference proteome</keyword>
<dbReference type="SUPFAM" id="SSF50939">
    <property type="entry name" value="Sialidases"/>
    <property type="match status" value="1"/>
</dbReference>
<dbReference type="Proteomes" id="UP000184092">
    <property type="component" value="Unassembled WGS sequence"/>
</dbReference>
<dbReference type="RefSeq" id="WP_073208122.1">
    <property type="nucleotide sequence ID" value="NZ_FRCL01000005.1"/>
</dbReference>
<dbReference type="CDD" id="cd15482">
    <property type="entry name" value="Sialidase_non-viral"/>
    <property type="match status" value="1"/>
</dbReference>
<protein>
    <recommendedName>
        <fullName evidence="3">Oxidoreductase</fullName>
    </recommendedName>
</protein>
<dbReference type="AlphaFoldDB" id="A0A1M7K0Z7"/>
<dbReference type="Gene3D" id="2.130.10.10">
    <property type="entry name" value="YVTN repeat-like/Quinoprotein amine dehydrogenase"/>
    <property type="match status" value="1"/>
</dbReference>